<evidence type="ECO:0000259" key="9">
    <source>
        <dbReference type="Pfam" id="PF00056"/>
    </source>
</evidence>
<dbReference type="Pfam" id="PF00056">
    <property type="entry name" value="Ldh_1_N"/>
    <property type="match status" value="1"/>
</dbReference>
<evidence type="ECO:0000256" key="7">
    <source>
        <dbReference type="PIRSR" id="PIRSR000102-2"/>
    </source>
</evidence>
<dbReference type="NCBIfam" id="NF004863">
    <property type="entry name" value="PRK06223.1"/>
    <property type="match status" value="1"/>
</dbReference>
<organism evidence="11 12">
    <name type="scientific">Candidatus Deianiraea vastatrix</name>
    <dbReference type="NCBI Taxonomy" id="2163644"/>
    <lineage>
        <taxon>Bacteria</taxon>
        <taxon>Pseudomonadati</taxon>
        <taxon>Pseudomonadota</taxon>
        <taxon>Alphaproteobacteria</taxon>
        <taxon>Rickettsiales</taxon>
        <taxon>Candidatus Deianiraeaceae</taxon>
        <taxon>Candidatus Deianiraea</taxon>
    </lineage>
</organism>
<accession>A0A5B8XFT0</accession>
<evidence type="ECO:0000256" key="4">
    <source>
        <dbReference type="ARBA" id="ARBA00023027"/>
    </source>
</evidence>
<keyword evidence="3 5" id="KW-0560">Oxidoreductase</keyword>
<dbReference type="GO" id="GO:0030060">
    <property type="term" value="F:L-malate dehydrogenase (NAD+) activity"/>
    <property type="evidence" value="ECO:0007669"/>
    <property type="project" value="UniProtKB-UniRule"/>
</dbReference>
<keyword evidence="4 5" id="KW-0520">NAD</keyword>
<feature type="binding site" evidence="5 8">
    <location>
        <begin position="11"/>
        <end position="16"/>
    </location>
    <ligand>
        <name>NAD(+)</name>
        <dbReference type="ChEBI" id="CHEBI:57540"/>
    </ligand>
</feature>
<feature type="active site" description="Proton acceptor" evidence="5 6">
    <location>
        <position position="177"/>
    </location>
</feature>
<dbReference type="InterPro" id="IPR001557">
    <property type="entry name" value="L-lactate/malate_DH"/>
</dbReference>
<dbReference type="EMBL" id="CP029077">
    <property type="protein sequence ID" value="QED23214.1"/>
    <property type="molecule type" value="Genomic_DNA"/>
</dbReference>
<evidence type="ECO:0000256" key="3">
    <source>
        <dbReference type="ARBA" id="ARBA00023002"/>
    </source>
</evidence>
<dbReference type="InterPro" id="IPR022383">
    <property type="entry name" value="Lactate/malate_DH_C"/>
</dbReference>
<evidence type="ECO:0000313" key="11">
    <source>
        <dbReference type="EMBL" id="QED23214.1"/>
    </source>
</evidence>
<dbReference type="GO" id="GO:0004459">
    <property type="term" value="F:L-lactate dehydrogenase (NAD+) activity"/>
    <property type="evidence" value="ECO:0007669"/>
    <property type="project" value="TreeGrafter"/>
</dbReference>
<keyword evidence="12" id="KW-1185">Reference proteome</keyword>
<feature type="domain" description="Lactate/malate dehydrogenase N-terminal" evidence="9">
    <location>
        <begin position="6"/>
        <end position="144"/>
    </location>
</feature>
<dbReference type="RefSeq" id="WP_146820504.1">
    <property type="nucleotide sequence ID" value="NZ_CP029077.1"/>
</dbReference>
<dbReference type="HAMAP" id="MF_00487">
    <property type="entry name" value="Malate_dehydrog_3"/>
    <property type="match status" value="1"/>
</dbReference>
<gene>
    <name evidence="5" type="primary">mdh</name>
    <name evidence="11" type="ORF">Deia_00411</name>
</gene>
<dbReference type="PRINTS" id="PR00086">
    <property type="entry name" value="LLDHDRGNASE"/>
</dbReference>
<evidence type="ECO:0000259" key="10">
    <source>
        <dbReference type="Pfam" id="PF02866"/>
    </source>
</evidence>
<evidence type="ECO:0000256" key="5">
    <source>
        <dbReference type="HAMAP-Rule" id="MF_00487"/>
    </source>
</evidence>
<evidence type="ECO:0000256" key="1">
    <source>
        <dbReference type="ARBA" id="ARBA00003966"/>
    </source>
</evidence>
<sequence length="319" mass="34094">MTEKKKIALIGAGQIGGTMAHLLSLKGDADIVLFDIQADSAKGKALDISQTCYLHGSDAKIIGTGDYKDIEGSDAIVVTAGLPRKPGMSRDDLIETNYKIIKEVAENVKKYAPNAFVVIVTNPLDAMVYAFQKVSGLPANKVLGMAGILDTARFCTFLAEKFNLSRKLVRATVLGGHGDTMVPVTSGSTNCVVAGVPLHEYAKICDVTEEELEKIIQRTRDGGAEIVKLLGNGSAYYAPAASALQMVEAYLTDSKKTLPCCAKLNGEYGISGLYIGVQVVVGKNGCEKIVETSMTKDEKAMFDKSVKAVEELSKIIDKM</sequence>
<dbReference type="AlphaFoldDB" id="A0A5B8XFT0"/>
<protein>
    <recommendedName>
        <fullName evidence="5">Malate dehydrogenase</fullName>
        <ecNumber evidence="5">1.1.1.37</ecNumber>
    </recommendedName>
</protein>
<evidence type="ECO:0000256" key="8">
    <source>
        <dbReference type="PIRSR" id="PIRSR000102-3"/>
    </source>
</evidence>
<feature type="binding site" evidence="5 7">
    <location>
        <position position="122"/>
    </location>
    <ligand>
        <name>substrate</name>
    </ligand>
</feature>
<feature type="domain" description="Lactate/malate dehydrogenase C-terminal" evidence="10">
    <location>
        <begin position="149"/>
        <end position="318"/>
    </location>
</feature>
<dbReference type="FunFam" id="3.40.50.720:FF:000018">
    <property type="entry name" value="Malate dehydrogenase"/>
    <property type="match status" value="1"/>
</dbReference>
<dbReference type="NCBIfam" id="TIGR01763">
    <property type="entry name" value="MalateDH_bact"/>
    <property type="match status" value="1"/>
</dbReference>
<feature type="binding site" evidence="5 7">
    <location>
        <position position="84"/>
    </location>
    <ligand>
        <name>substrate</name>
    </ligand>
</feature>
<proteinExistence type="inferred from homology"/>
<reference evidence="11 12" key="1">
    <citation type="journal article" date="2019" name="ISME J.">
        <title>Deianiraea, an extracellular bacterium associated with the ciliate Paramecium, suggests an alternative scenario for the evolution of Rickettsiales.</title>
        <authorList>
            <person name="Castelli M."/>
            <person name="Sabaneyeva E."/>
            <person name="Lanzoni O."/>
            <person name="Lebedeva N."/>
            <person name="Floriano A.M."/>
            <person name="Gaiarsa S."/>
            <person name="Benken K."/>
            <person name="Modeo L."/>
            <person name="Bandi C."/>
            <person name="Potekhin A."/>
            <person name="Sassera D."/>
            <person name="Petroni G."/>
        </authorList>
    </citation>
    <scope>NUCLEOTIDE SEQUENCE [LARGE SCALE GENOMIC DNA]</scope>
    <source>
        <strain evidence="11">CyL4-1</strain>
    </source>
</reference>
<comment type="similarity">
    <text evidence="5">Belongs to the LDH/MDH superfamily. MDH type 3 family.</text>
</comment>
<dbReference type="PANTHER" id="PTHR43128:SF16">
    <property type="entry name" value="L-LACTATE DEHYDROGENASE"/>
    <property type="match status" value="1"/>
</dbReference>
<evidence type="ECO:0000256" key="6">
    <source>
        <dbReference type="PIRSR" id="PIRSR000102-1"/>
    </source>
</evidence>
<feature type="binding site" evidence="5 8">
    <location>
        <position position="35"/>
    </location>
    <ligand>
        <name>NAD(+)</name>
        <dbReference type="ChEBI" id="CHEBI:57540"/>
    </ligand>
</feature>
<feature type="binding site" evidence="5 7">
    <location>
        <position position="90"/>
    </location>
    <ligand>
        <name>substrate</name>
    </ligand>
</feature>
<keyword evidence="2 5" id="KW-0816">Tricarboxylic acid cycle</keyword>
<dbReference type="InterPro" id="IPR011275">
    <property type="entry name" value="Malate_DH_type3"/>
</dbReference>
<comment type="function">
    <text evidence="1 5">Catalyzes the reversible oxidation of malate to oxaloacetate.</text>
</comment>
<dbReference type="SUPFAM" id="SSF51735">
    <property type="entry name" value="NAD(P)-binding Rossmann-fold domains"/>
    <property type="match status" value="1"/>
</dbReference>
<feature type="binding site" evidence="5 8">
    <location>
        <position position="97"/>
    </location>
    <ligand>
        <name>NAD(+)</name>
        <dbReference type="ChEBI" id="CHEBI:57540"/>
    </ligand>
</feature>
<evidence type="ECO:0000313" key="12">
    <source>
        <dbReference type="Proteomes" id="UP000321934"/>
    </source>
</evidence>
<dbReference type="InterPro" id="IPR015955">
    <property type="entry name" value="Lactate_DH/Glyco_Ohase_4_C"/>
</dbReference>
<dbReference type="InterPro" id="IPR001236">
    <property type="entry name" value="Lactate/malate_DH_N"/>
</dbReference>
<dbReference type="Pfam" id="PF02866">
    <property type="entry name" value="Ldh_1_C"/>
    <property type="match status" value="1"/>
</dbReference>
<dbReference type="CDD" id="cd01339">
    <property type="entry name" value="LDH-like_MDH"/>
    <property type="match status" value="1"/>
</dbReference>
<evidence type="ECO:0000256" key="2">
    <source>
        <dbReference type="ARBA" id="ARBA00022532"/>
    </source>
</evidence>
<dbReference type="EC" id="1.1.1.37" evidence="5"/>
<name>A0A5B8XFT0_9RICK</name>
<comment type="catalytic activity">
    <reaction evidence="5">
        <text>(S)-malate + NAD(+) = oxaloacetate + NADH + H(+)</text>
        <dbReference type="Rhea" id="RHEA:21432"/>
        <dbReference type="ChEBI" id="CHEBI:15378"/>
        <dbReference type="ChEBI" id="CHEBI:15589"/>
        <dbReference type="ChEBI" id="CHEBI:16452"/>
        <dbReference type="ChEBI" id="CHEBI:57540"/>
        <dbReference type="ChEBI" id="CHEBI:57945"/>
        <dbReference type="EC" id="1.1.1.37"/>
    </reaction>
</comment>
<dbReference type="Gene3D" id="3.40.50.720">
    <property type="entry name" value="NAD(P)-binding Rossmann-like Domain"/>
    <property type="match status" value="1"/>
</dbReference>
<dbReference type="Gene3D" id="3.90.110.10">
    <property type="entry name" value="Lactate dehydrogenase/glycoside hydrolase, family 4, C-terminal"/>
    <property type="match status" value="1"/>
</dbReference>
<dbReference type="PIRSF" id="PIRSF000102">
    <property type="entry name" value="Lac_mal_DH"/>
    <property type="match status" value="1"/>
</dbReference>
<dbReference type="FunFam" id="3.90.110.10:FF:000004">
    <property type="entry name" value="Malate dehydrogenase"/>
    <property type="match status" value="1"/>
</dbReference>
<feature type="binding site" evidence="5 7">
    <location>
        <position position="153"/>
    </location>
    <ligand>
        <name>substrate</name>
    </ligand>
</feature>
<dbReference type="OrthoDB" id="9802969at2"/>
<dbReference type="SUPFAM" id="SSF56327">
    <property type="entry name" value="LDH C-terminal domain-like"/>
    <property type="match status" value="1"/>
</dbReference>
<dbReference type="InterPro" id="IPR036291">
    <property type="entry name" value="NAD(P)-bd_dom_sf"/>
</dbReference>
<dbReference type="GO" id="GO:0006099">
    <property type="term" value="P:tricarboxylic acid cycle"/>
    <property type="evidence" value="ECO:0007669"/>
    <property type="project" value="UniProtKB-UniRule"/>
</dbReference>
<dbReference type="GO" id="GO:0006089">
    <property type="term" value="P:lactate metabolic process"/>
    <property type="evidence" value="ECO:0007669"/>
    <property type="project" value="TreeGrafter"/>
</dbReference>
<feature type="binding site" evidence="5 8">
    <location>
        <begin position="120"/>
        <end position="122"/>
    </location>
    <ligand>
        <name>NAD(+)</name>
        <dbReference type="ChEBI" id="CHEBI:57540"/>
    </ligand>
</feature>
<dbReference type="PANTHER" id="PTHR43128">
    <property type="entry name" value="L-2-HYDROXYCARBOXYLATE DEHYDROGENASE (NAD(P)(+))"/>
    <property type="match status" value="1"/>
</dbReference>
<dbReference type="Proteomes" id="UP000321934">
    <property type="component" value="Chromosome"/>
</dbReference>